<sequence length="419" mass="44458">MTFLRSLLAHRWPVLVVLLLLAALAWKAATPTSVLVDLGEVRRGALRVTVDDDGRTRVVDRFTLAAPIAGSLVRVSVDPGDPVVAGQTPLVRFRPADPSLLDARGLAQARVQVERASAAAGTARTALESAIADRDYAAAQAERIEALAAKGSETPESLERARRDLRQAQAAVSAAEFGQRVAAFDVALARTALIGTPDESNLALEAGGLELRGVDRDGEGELTLSSPVDGVVLSVRERSARALPAGAPILDVGDTTALELVADFLTQEAVLVEPGMEVLVEGWGATDAPALRGVVRRVEPSGFTKVSALGVEEQRVNILVDPTGDAAAWSSLGDGFRVELRVVIWEADDVLQVPAGALFRDGGEWAVYVVEGDRARRRRVEVGRTSGLATEIRSGLTADERVVLFPSELIEDGTRIESH</sequence>
<dbReference type="GO" id="GO:0030313">
    <property type="term" value="C:cell envelope"/>
    <property type="evidence" value="ECO:0007669"/>
    <property type="project" value="UniProtKB-SubCell"/>
</dbReference>
<keyword evidence="2" id="KW-0175">Coiled coil</keyword>
<evidence type="ECO:0000313" key="5">
    <source>
        <dbReference type="Proteomes" id="UP000316921"/>
    </source>
</evidence>
<evidence type="ECO:0000256" key="2">
    <source>
        <dbReference type="ARBA" id="ARBA00023054"/>
    </source>
</evidence>
<evidence type="ECO:0000313" key="4">
    <source>
        <dbReference type="EMBL" id="QDU69895.1"/>
    </source>
</evidence>
<evidence type="ECO:0000259" key="3">
    <source>
        <dbReference type="Pfam" id="PF25989"/>
    </source>
</evidence>
<keyword evidence="5" id="KW-1185">Reference proteome</keyword>
<dbReference type="PANTHER" id="PTHR32347:SF29">
    <property type="entry name" value="UPF0194 MEMBRANE PROTEIN YBHG"/>
    <property type="match status" value="1"/>
</dbReference>
<dbReference type="Proteomes" id="UP000316921">
    <property type="component" value="Chromosome"/>
</dbReference>
<organism evidence="4 5">
    <name type="scientific">Engelhardtia mirabilis</name>
    <dbReference type="NCBI Taxonomy" id="2528011"/>
    <lineage>
        <taxon>Bacteria</taxon>
        <taxon>Pseudomonadati</taxon>
        <taxon>Planctomycetota</taxon>
        <taxon>Planctomycetia</taxon>
        <taxon>Planctomycetia incertae sedis</taxon>
        <taxon>Engelhardtia</taxon>
    </lineage>
</organism>
<dbReference type="RefSeq" id="WP_145070228.1">
    <property type="nucleotide sequence ID" value="NZ_CP036287.1"/>
</dbReference>
<evidence type="ECO:0000256" key="1">
    <source>
        <dbReference type="ARBA" id="ARBA00004196"/>
    </source>
</evidence>
<gene>
    <name evidence="4" type="primary">yknX</name>
    <name evidence="4" type="ORF">Pla133_50180</name>
</gene>
<reference evidence="4 5" key="1">
    <citation type="submission" date="2019-02" db="EMBL/GenBank/DDBJ databases">
        <title>Deep-cultivation of Planctomycetes and their phenomic and genomic characterization uncovers novel biology.</title>
        <authorList>
            <person name="Wiegand S."/>
            <person name="Jogler M."/>
            <person name="Boedeker C."/>
            <person name="Pinto D."/>
            <person name="Vollmers J."/>
            <person name="Rivas-Marin E."/>
            <person name="Kohn T."/>
            <person name="Peeters S.H."/>
            <person name="Heuer A."/>
            <person name="Rast P."/>
            <person name="Oberbeckmann S."/>
            <person name="Bunk B."/>
            <person name="Jeske O."/>
            <person name="Meyerdierks A."/>
            <person name="Storesund J.E."/>
            <person name="Kallscheuer N."/>
            <person name="Luecker S."/>
            <person name="Lage O.M."/>
            <person name="Pohl T."/>
            <person name="Merkel B.J."/>
            <person name="Hornburger P."/>
            <person name="Mueller R.-W."/>
            <person name="Bruemmer F."/>
            <person name="Labrenz M."/>
            <person name="Spormann A.M."/>
            <person name="Op den Camp H."/>
            <person name="Overmann J."/>
            <person name="Amann R."/>
            <person name="Jetten M.S.M."/>
            <person name="Mascher T."/>
            <person name="Medema M.H."/>
            <person name="Devos D.P."/>
            <person name="Kaster A.-K."/>
            <person name="Ovreas L."/>
            <person name="Rohde M."/>
            <person name="Galperin M.Y."/>
            <person name="Jogler C."/>
        </authorList>
    </citation>
    <scope>NUCLEOTIDE SEQUENCE [LARGE SCALE GENOMIC DNA]</scope>
    <source>
        <strain evidence="4 5">Pla133</strain>
    </source>
</reference>
<dbReference type="PANTHER" id="PTHR32347">
    <property type="entry name" value="EFFLUX SYSTEM COMPONENT YKNX-RELATED"/>
    <property type="match status" value="1"/>
</dbReference>
<dbReference type="EMBL" id="CP036287">
    <property type="protein sequence ID" value="QDU69895.1"/>
    <property type="molecule type" value="Genomic_DNA"/>
</dbReference>
<feature type="domain" description="YknX-like C-terminal permuted SH3-like" evidence="3">
    <location>
        <begin position="350"/>
        <end position="417"/>
    </location>
</feature>
<comment type="subcellular location">
    <subcellularLocation>
        <location evidence="1">Cell envelope</location>
    </subcellularLocation>
</comment>
<dbReference type="AlphaFoldDB" id="A0A518BSF6"/>
<dbReference type="Gene3D" id="2.40.420.20">
    <property type="match status" value="1"/>
</dbReference>
<name>A0A518BSF6_9BACT</name>
<dbReference type="InterPro" id="IPR058637">
    <property type="entry name" value="YknX-like_C"/>
</dbReference>
<proteinExistence type="predicted"/>
<dbReference type="Pfam" id="PF25989">
    <property type="entry name" value="YknX_C"/>
    <property type="match status" value="1"/>
</dbReference>
<protein>
    <submittedName>
        <fullName evidence="4">Efflux system component YknX</fullName>
    </submittedName>
</protein>
<dbReference type="InterPro" id="IPR050465">
    <property type="entry name" value="UPF0194_transport"/>
</dbReference>
<dbReference type="KEGG" id="pbap:Pla133_50180"/>
<accession>A0A518BSF6</accession>